<evidence type="ECO:0000313" key="4">
    <source>
        <dbReference type="Proteomes" id="UP001151699"/>
    </source>
</evidence>
<dbReference type="Proteomes" id="UP001151699">
    <property type="component" value="Chromosome X"/>
</dbReference>
<comment type="caution">
    <text evidence="3">The sequence shown here is derived from an EMBL/GenBank/DDBJ whole genome shotgun (WGS) entry which is preliminary data.</text>
</comment>
<dbReference type="Gene3D" id="3.30.420.10">
    <property type="entry name" value="Ribonuclease H-like superfamily/Ribonuclease H"/>
    <property type="match status" value="1"/>
</dbReference>
<name>A0A9Q0MY97_9DIPT</name>
<feature type="domain" description="Tc1-like transposase DDE" evidence="2">
    <location>
        <begin position="116"/>
        <end position="267"/>
    </location>
</feature>
<proteinExistence type="predicted"/>
<dbReference type="GO" id="GO:0005634">
    <property type="term" value="C:nucleus"/>
    <property type="evidence" value="ECO:0007669"/>
    <property type="project" value="UniProtKB-SubCell"/>
</dbReference>
<evidence type="ECO:0000259" key="2">
    <source>
        <dbReference type="Pfam" id="PF13358"/>
    </source>
</evidence>
<evidence type="ECO:0000256" key="1">
    <source>
        <dbReference type="ARBA" id="ARBA00004123"/>
    </source>
</evidence>
<dbReference type="InterPro" id="IPR038717">
    <property type="entry name" value="Tc1-like_DDE_dom"/>
</dbReference>
<dbReference type="NCBIfam" id="NF033545">
    <property type="entry name" value="transpos_IS630"/>
    <property type="match status" value="1"/>
</dbReference>
<dbReference type="Pfam" id="PF13358">
    <property type="entry name" value="DDE_3"/>
    <property type="match status" value="1"/>
</dbReference>
<dbReference type="InterPro" id="IPR036397">
    <property type="entry name" value="RNaseH_sf"/>
</dbReference>
<comment type="subcellular location">
    <subcellularLocation>
        <location evidence="1">Nucleus</location>
    </subcellularLocation>
</comment>
<evidence type="ECO:0000313" key="3">
    <source>
        <dbReference type="EMBL" id="KAJ6639320.1"/>
    </source>
</evidence>
<keyword evidence="4" id="KW-1185">Reference proteome</keyword>
<dbReference type="PANTHER" id="PTHR47326:SF1">
    <property type="entry name" value="HTH PSQ-TYPE DOMAIN-CONTAINING PROTEIN"/>
    <property type="match status" value="1"/>
</dbReference>
<dbReference type="SUPFAM" id="SSF46689">
    <property type="entry name" value="Homeodomain-like"/>
    <property type="match status" value="1"/>
</dbReference>
<dbReference type="OrthoDB" id="9996331at2759"/>
<accession>A0A9Q0MY97</accession>
<reference evidence="3" key="1">
    <citation type="submission" date="2022-07" db="EMBL/GenBank/DDBJ databases">
        <authorList>
            <person name="Trinca V."/>
            <person name="Uliana J.V.C."/>
            <person name="Torres T.T."/>
            <person name="Ward R.J."/>
            <person name="Monesi N."/>
        </authorList>
    </citation>
    <scope>NUCLEOTIDE SEQUENCE</scope>
    <source>
        <strain evidence="3">HSMRA1968</strain>
        <tissue evidence="3">Whole embryos</tissue>
    </source>
</reference>
<organism evidence="3 4">
    <name type="scientific">Pseudolycoriella hygida</name>
    <dbReference type="NCBI Taxonomy" id="35572"/>
    <lineage>
        <taxon>Eukaryota</taxon>
        <taxon>Metazoa</taxon>
        <taxon>Ecdysozoa</taxon>
        <taxon>Arthropoda</taxon>
        <taxon>Hexapoda</taxon>
        <taxon>Insecta</taxon>
        <taxon>Pterygota</taxon>
        <taxon>Neoptera</taxon>
        <taxon>Endopterygota</taxon>
        <taxon>Diptera</taxon>
        <taxon>Nematocera</taxon>
        <taxon>Sciaroidea</taxon>
        <taxon>Sciaridae</taxon>
        <taxon>Pseudolycoriella</taxon>
    </lineage>
</organism>
<dbReference type="GO" id="GO:0003676">
    <property type="term" value="F:nucleic acid binding"/>
    <property type="evidence" value="ECO:0007669"/>
    <property type="project" value="InterPro"/>
</dbReference>
<protein>
    <submittedName>
        <fullName evidence="3">Transposable element Tcb1 transposase</fullName>
    </submittedName>
</protein>
<sequence length="310" mass="36355">MTIWLLDTISIKTVKRWVHRYRLEKHLNRRPQPGQVRKLNEDQRNVVMQIIEDKPFLNAAVVGRKFGVHKNTIRRIWAEGGHFHRFAARKPKLTEEQKEARMGYALENLTRDWSNVVFSDEKTFQTDRHQRLHVYRPNKSRYNPKYIQERQRSGRISAGYWGWISMYGPGELVAVGGCLNSKGYIEILEDILKPTMALSFGGFKDMIFMQDNCSIHTAKICEKWFGDNADLVRLNTPVNSPDLNPIENVWAEMVREWMSIYPRNLQNLDSVVISKWEELRNNPAYFERLYKSMPARLNAVIDANGGHTKY</sequence>
<dbReference type="PANTHER" id="PTHR47326">
    <property type="entry name" value="TRANSPOSABLE ELEMENT TC3 TRANSPOSASE-LIKE PROTEIN"/>
    <property type="match status" value="1"/>
</dbReference>
<dbReference type="InterPro" id="IPR009057">
    <property type="entry name" value="Homeodomain-like_sf"/>
</dbReference>
<dbReference type="InterPro" id="IPR047655">
    <property type="entry name" value="Transpos_IS630-like"/>
</dbReference>
<gene>
    <name evidence="3" type="primary">TCB1_5</name>
    <name evidence="3" type="ORF">Bhyg_12064</name>
</gene>
<dbReference type="AlphaFoldDB" id="A0A9Q0MY97"/>
<dbReference type="EMBL" id="WJQU01000003">
    <property type="protein sequence ID" value="KAJ6639320.1"/>
    <property type="molecule type" value="Genomic_DNA"/>
</dbReference>